<keyword evidence="8 12" id="KW-1133">Transmembrane helix</keyword>
<dbReference type="GO" id="GO:0032580">
    <property type="term" value="C:Golgi cisterna membrane"/>
    <property type="evidence" value="ECO:0007669"/>
    <property type="project" value="UniProtKB-SubCell"/>
</dbReference>
<dbReference type="PANTHER" id="PTHR11929:SF220">
    <property type="entry name" value="FUCOSYLTRANSFERASE"/>
    <property type="match status" value="1"/>
</dbReference>
<keyword evidence="10" id="KW-0325">Glycoprotein</keyword>
<keyword evidence="16" id="KW-1185">Reference proteome</keyword>
<evidence type="ECO:0000313" key="15">
    <source>
        <dbReference type="EMBL" id="TPX32644.1"/>
    </source>
</evidence>
<evidence type="ECO:0000256" key="13">
    <source>
        <dbReference type="SAM" id="MobiDB-lite"/>
    </source>
</evidence>
<evidence type="ECO:0000256" key="1">
    <source>
        <dbReference type="ARBA" id="ARBA00004606"/>
    </source>
</evidence>
<dbReference type="GO" id="GO:0008417">
    <property type="term" value="F:fucosyltransferase activity"/>
    <property type="evidence" value="ECO:0007669"/>
    <property type="project" value="InterPro"/>
</dbReference>
<keyword evidence="9 12" id="KW-0472">Membrane</keyword>
<dbReference type="EMBL" id="QEAO01000028">
    <property type="protein sequence ID" value="TPX32644.1"/>
    <property type="molecule type" value="Genomic_DNA"/>
</dbReference>
<evidence type="ECO:0000313" key="16">
    <source>
        <dbReference type="Proteomes" id="UP000319731"/>
    </source>
</evidence>
<sequence length="466" mass="52919">MSFEMAPSPRFLIYKLRGKQNLLIVILIALVLGAYFFLPPGNAPSLTSLPSGRSSSSQQLTTKPSFKEWEQKQDPIITSEQEFLGYIQNDNQDLDSSECKHFYAGEWQGPDMPDDVCFYPHHRCRDLSRFPVQVWPGTWGRGDGPDGCAVPFVWANESRFADVLMTTIPGGYTEPQPRRCQRTSIFAVESAANYPSINDAKKTHDIISTYEIFHADNPVPYTYPFINFSRTPLPTDEKNVEKVGALVASFVSNCAPHNDRNKRMEELGNLVSVHQFGSCMNNAKPIQNAHRWDDKMVELRRHKFTIAYENSRAIDYVTEKLFQPLEAGSVPLVFGAPNSRDFVPKGHFPSAIFIEDFPTTADLADYLKYLDKNDTAYEEYLDWKTRPLPRRFTNLQEPYKPNCVCRLAMLLAGKWRNPNLEQGTGWTVDTPSKIDVGGSNGQSIRKNSERPIRKKKNPPLIIKPAQ</sequence>
<gene>
    <name evidence="15" type="ORF">SmJEL517_g04331</name>
</gene>
<evidence type="ECO:0000256" key="11">
    <source>
        <dbReference type="ARBA" id="ARBA00037847"/>
    </source>
</evidence>
<comment type="similarity">
    <text evidence="3 12">Belongs to the glycosyltransferase 10 family.</text>
</comment>
<dbReference type="FunFam" id="3.40.50.11660:FF:000002">
    <property type="entry name" value="Alpha-(1,3)-fucosyltransferase"/>
    <property type="match status" value="1"/>
</dbReference>
<protein>
    <recommendedName>
        <fullName evidence="12">Fucosyltransferase</fullName>
        <ecNumber evidence="12">2.4.1.-</ecNumber>
    </recommendedName>
</protein>
<feature type="region of interest" description="Disordered" evidence="13">
    <location>
        <begin position="422"/>
        <end position="466"/>
    </location>
</feature>
<evidence type="ECO:0000256" key="8">
    <source>
        <dbReference type="ARBA" id="ARBA00022989"/>
    </source>
</evidence>
<dbReference type="UniPathway" id="UPA00378"/>
<dbReference type="Pfam" id="PF00852">
    <property type="entry name" value="Glyco_transf_10"/>
    <property type="match status" value="1"/>
</dbReference>
<reference evidence="15 16" key="1">
    <citation type="journal article" date="2019" name="Sci. Rep.">
        <title>Comparative genomics of chytrid fungi reveal insights into the obligate biotrophic and pathogenic lifestyle of Synchytrium endobioticum.</title>
        <authorList>
            <person name="van de Vossenberg B.T.L.H."/>
            <person name="Warris S."/>
            <person name="Nguyen H.D.T."/>
            <person name="van Gent-Pelzer M.P.E."/>
            <person name="Joly D.L."/>
            <person name="van de Geest H.C."/>
            <person name="Bonants P.J.M."/>
            <person name="Smith D.S."/>
            <person name="Levesque C.A."/>
            <person name="van der Lee T.A.J."/>
        </authorList>
    </citation>
    <scope>NUCLEOTIDE SEQUENCE [LARGE SCALE GENOMIC DNA]</scope>
    <source>
        <strain evidence="15 16">JEL517</strain>
    </source>
</reference>
<dbReference type="EC" id="2.4.1.-" evidence="12"/>
<keyword evidence="12" id="KW-0333">Golgi apparatus</keyword>
<dbReference type="STRING" id="1806994.A0A507C3H2"/>
<dbReference type="SUPFAM" id="SSF53756">
    <property type="entry name" value="UDP-Glycosyltransferase/glycogen phosphorylase"/>
    <property type="match status" value="1"/>
</dbReference>
<dbReference type="Proteomes" id="UP000319731">
    <property type="component" value="Unassembled WGS sequence"/>
</dbReference>
<comment type="caution">
    <text evidence="15">The sequence shown here is derived from an EMBL/GenBank/DDBJ whole genome shotgun (WGS) entry which is preliminary data.</text>
</comment>
<accession>A0A507C3H2</accession>
<keyword evidence="7" id="KW-0735">Signal-anchor</keyword>
<organism evidence="15 16">
    <name type="scientific">Synchytrium microbalum</name>
    <dbReference type="NCBI Taxonomy" id="1806994"/>
    <lineage>
        <taxon>Eukaryota</taxon>
        <taxon>Fungi</taxon>
        <taxon>Fungi incertae sedis</taxon>
        <taxon>Chytridiomycota</taxon>
        <taxon>Chytridiomycota incertae sedis</taxon>
        <taxon>Chytridiomycetes</taxon>
        <taxon>Synchytriales</taxon>
        <taxon>Synchytriaceae</taxon>
        <taxon>Synchytrium</taxon>
    </lineage>
</organism>
<evidence type="ECO:0000259" key="14">
    <source>
        <dbReference type="Pfam" id="PF00852"/>
    </source>
</evidence>
<proteinExistence type="inferred from homology"/>
<evidence type="ECO:0000256" key="12">
    <source>
        <dbReference type="RuleBase" id="RU003832"/>
    </source>
</evidence>
<dbReference type="InterPro" id="IPR038577">
    <property type="entry name" value="GT10-like_C_sf"/>
</dbReference>
<evidence type="ECO:0000256" key="9">
    <source>
        <dbReference type="ARBA" id="ARBA00023136"/>
    </source>
</evidence>
<evidence type="ECO:0000256" key="4">
    <source>
        <dbReference type="ARBA" id="ARBA00022676"/>
    </source>
</evidence>
<feature type="transmembrane region" description="Helical" evidence="12">
    <location>
        <begin position="21"/>
        <end position="38"/>
    </location>
</feature>
<dbReference type="InterPro" id="IPR055270">
    <property type="entry name" value="Glyco_tran_10_C"/>
</dbReference>
<dbReference type="PANTHER" id="PTHR11929">
    <property type="entry name" value="ALPHA- 1,3 -FUCOSYLTRANSFERASE"/>
    <property type="match status" value="1"/>
</dbReference>
<evidence type="ECO:0000256" key="5">
    <source>
        <dbReference type="ARBA" id="ARBA00022679"/>
    </source>
</evidence>
<dbReference type="OrthoDB" id="2158569at2759"/>
<comment type="pathway">
    <text evidence="2">Protein modification; protein glycosylation.</text>
</comment>
<dbReference type="RefSeq" id="XP_031023822.1">
    <property type="nucleotide sequence ID" value="XM_031170259.1"/>
</dbReference>
<evidence type="ECO:0000256" key="7">
    <source>
        <dbReference type="ARBA" id="ARBA00022968"/>
    </source>
</evidence>
<feature type="domain" description="Fucosyltransferase C-terminal" evidence="14">
    <location>
        <begin position="245"/>
        <end position="411"/>
    </location>
</feature>
<keyword evidence="6 12" id="KW-0812">Transmembrane</keyword>
<name>A0A507C3H2_9FUNG</name>
<dbReference type="Gene3D" id="3.40.50.11660">
    <property type="entry name" value="Glycosyl transferase family 10, C-terminal domain"/>
    <property type="match status" value="1"/>
</dbReference>
<evidence type="ECO:0000256" key="10">
    <source>
        <dbReference type="ARBA" id="ARBA00023180"/>
    </source>
</evidence>
<comment type="subcellular location">
    <subcellularLocation>
        <location evidence="11">Endomembrane system</location>
        <topology evidence="11">Single-pass membrane protein</topology>
    </subcellularLocation>
    <subcellularLocation>
        <location evidence="12">Golgi apparatus</location>
        <location evidence="12">Golgi stack membrane</location>
        <topology evidence="12">Single-pass type II membrane protein</topology>
    </subcellularLocation>
    <subcellularLocation>
        <location evidence="1">Membrane</location>
        <topology evidence="1">Single-pass type II membrane protein</topology>
    </subcellularLocation>
</comment>
<evidence type="ECO:0000256" key="6">
    <source>
        <dbReference type="ARBA" id="ARBA00022692"/>
    </source>
</evidence>
<dbReference type="GeneID" id="42005556"/>
<evidence type="ECO:0000256" key="2">
    <source>
        <dbReference type="ARBA" id="ARBA00004922"/>
    </source>
</evidence>
<keyword evidence="5 12" id="KW-0808">Transferase</keyword>
<dbReference type="AlphaFoldDB" id="A0A507C3H2"/>
<dbReference type="InterPro" id="IPR001503">
    <property type="entry name" value="Glyco_trans_10"/>
</dbReference>
<evidence type="ECO:0000256" key="3">
    <source>
        <dbReference type="ARBA" id="ARBA00008919"/>
    </source>
</evidence>
<keyword evidence="4 12" id="KW-0328">Glycosyltransferase</keyword>